<reference evidence="5" key="1">
    <citation type="submission" date="2022-06" db="EMBL/GenBank/DDBJ databases">
        <authorList>
            <consortium name="SYNGENTA / RWTH Aachen University"/>
        </authorList>
    </citation>
    <scope>NUCLEOTIDE SEQUENCE</scope>
</reference>
<dbReference type="GO" id="GO:1990414">
    <property type="term" value="P:replication-born double-strand break repair via sister chromatid exchange"/>
    <property type="evidence" value="ECO:0007669"/>
    <property type="project" value="TreeGrafter"/>
</dbReference>
<accession>A0AAV0ANF7</accession>
<dbReference type="PANTHER" id="PTHR12585:SF72">
    <property type="entry name" value="MEIOTIC RECOMBINATION PROTEIN REC8"/>
    <property type="match status" value="1"/>
</dbReference>
<keyword evidence="2" id="KW-0539">Nucleus</keyword>
<dbReference type="GO" id="GO:0005634">
    <property type="term" value="C:nucleus"/>
    <property type="evidence" value="ECO:0007669"/>
    <property type="project" value="UniProtKB-SubCell"/>
</dbReference>
<evidence type="ECO:0000313" key="6">
    <source>
        <dbReference type="Proteomes" id="UP001153365"/>
    </source>
</evidence>
<dbReference type="EMBL" id="CALTRL010000671">
    <property type="protein sequence ID" value="CAH7669209.1"/>
    <property type="molecule type" value="Genomic_DNA"/>
</dbReference>
<dbReference type="InterPro" id="IPR039781">
    <property type="entry name" value="Rad21/Rec8-like"/>
</dbReference>
<gene>
    <name evidence="5" type="ORF">PPACK8108_LOCUS3790</name>
</gene>
<keyword evidence="6" id="KW-1185">Reference proteome</keyword>
<dbReference type="InterPro" id="IPR006910">
    <property type="entry name" value="Rad21_Rec8_N"/>
</dbReference>
<evidence type="ECO:0000256" key="2">
    <source>
        <dbReference type="ARBA" id="ARBA00023242"/>
    </source>
</evidence>
<dbReference type="Pfam" id="PF04825">
    <property type="entry name" value="Rad21_Rec8_N"/>
    <property type="match status" value="1"/>
</dbReference>
<comment type="subcellular location">
    <subcellularLocation>
        <location evidence="1">Nucleus</location>
    </subcellularLocation>
</comment>
<dbReference type="GO" id="GO:0007062">
    <property type="term" value="P:sister chromatid cohesion"/>
    <property type="evidence" value="ECO:0007669"/>
    <property type="project" value="InterPro"/>
</dbReference>
<evidence type="ECO:0000259" key="4">
    <source>
        <dbReference type="Pfam" id="PF04825"/>
    </source>
</evidence>
<evidence type="ECO:0000256" key="3">
    <source>
        <dbReference type="SAM" id="MobiDB-lite"/>
    </source>
</evidence>
<dbReference type="GO" id="GO:0003682">
    <property type="term" value="F:chromatin binding"/>
    <property type="evidence" value="ECO:0007669"/>
    <property type="project" value="TreeGrafter"/>
</dbReference>
<feature type="domain" description="Rad21/Rec8-like protein N-terminal" evidence="4">
    <location>
        <begin position="1"/>
        <end position="79"/>
    </location>
</feature>
<proteinExistence type="predicted"/>
<dbReference type="AlphaFoldDB" id="A0AAV0ANF7"/>
<protein>
    <submittedName>
        <fullName evidence="5">Expressed protein</fullName>
    </submittedName>
</protein>
<feature type="region of interest" description="Disordered" evidence="3">
    <location>
        <begin position="513"/>
        <end position="534"/>
    </location>
</feature>
<name>A0AAV0ANF7_PHAPC</name>
<sequence length="691" mass="78516">MFFSTDLLSKRNKSGFGLYWLAATVGVHTKSSLSKLSRRLLLGANLPEACSILVDPPEPLALRLTSSLLLGIVRVYSQISMKLHTSRAGSFRAESSNTLESHLDENKRNRLDAISINRRRDNTNRLNVMHYNNEFEEIFEFNDLDPLVFYNDQFDSFLGPAIGSSGIGITSIIQAPEERKRKFTSKPSEINLDENLFDKLSNDSIHGDINNLDFHQLSKENLNIQEFGDDERIELDLGILGEDLPGIEGYKAYFHQPSSIAESRVRVDSEIGRGEVGRKREDSGLPLRLASVDIELARGREDDHGDARVPGFGEFDYEPTSRFDVPTLQLEHQPENNLDDQEPLTENRASKIITPLVDPITTLTSEQLEIMRRGYPMNLLKRVRVDEKKRLKKMNDERAKELVYGVPDFFQAKDLIVLWDKFVNTPKVNLIEEEDLLMEKRLRHQSTFSRGEDTSGVMDLENRVELNEDHNQVLPWMMMGTEEEVPERIVEIEEEVMGRQRLASAEMGTPVHDRGLAPWNITSSMAPGSDAERNRYSVDSALRQRRDFGGYESSIGRSGSKIMGETPVKMRYKRPSSMISSSHDPQIQLGTFGTPTDRLKRARLSSPSQENDLGERMGDRKNLDSKDSKKFLEWTKNQVNDPSDFLFSDIVPVINTRTEISCKAFIKVLELTGLGLIKVLEQDEPYGEVEC</sequence>
<evidence type="ECO:0000313" key="5">
    <source>
        <dbReference type="EMBL" id="CAH7669209.1"/>
    </source>
</evidence>
<evidence type="ECO:0000256" key="1">
    <source>
        <dbReference type="ARBA" id="ARBA00004123"/>
    </source>
</evidence>
<comment type="caution">
    <text evidence="5">The sequence shown here is derived from an EMBL/GenBank/DDBJ whole genome shotgun (WGS) entry which is preliminary data.</text>
</comment>
<dbReference type="Proteomes" id="UP001153365">
    <property type="component" value="Unassembled WGS sequence"/>
</dbReference>
<dbReference type="GO" id="GO:0008278">
    <property type="term" value="C:cohesin complex"/>
    <property type="evidence" value="ECO:0007669"/>
    <property type="project" value="InterPro"/>
</dbReference>
<organism evidence="5 6">
    <name type="scientific">Phakopsora pachyrhizi</name>
    <name type="common">Asian soybean rust disease fungus</name>
    <dbReference type="NCBI Taxonomy" id="170000"/>
    <lineage>
        <taxon>Eukaryota</taxon>
        <taxon>Fungi</taxon>
        <taxon>Dikarya</taxon>
        <taxon>Basidiomycota</taxon>
        <taxon>Pucciniomycotina</taxon>
        <taxon>Pucciniomycetes</taxon>
        <taxon>Pucciniales</taxon>
        <taxon>Phakopsoraceae</taxon>
        <taxon>Phakopsora</taxon>
    </lineage>
</organism>
<dbReference type="PANTHER" id="PTHR12585">
    <property type="entry name" value="SCC1 / RAD21 FAMILY MEMBER"/>
    <property type="match status" value="1"/>
</dbReference>